<protein>
    <submittedName>
        <fullName evidence="11">X8 domain</fullName>
    </submittedName>
</protein>
<dbReference type="Proteomes" id="UP001370490">
    <property type="component" value="Unassembled WGS sequence"/>
</dbReference>
<keyword evidence="3" id="KW-0336">GPI-anchor</keyword>
<proteinExistence type="predicted"/>
<evidence type="ECO:0000256" key="1">
    <source>
        <dbReference type="ARBA" id="ARBA00004609"/>
    </source>
</evidence>
<keyword evidence="7" id="KW-0325">Glycoprotein</keyword>
<dbReference type="Pfam" id="PF07983">
    <property type="entry name" value="X8"/>
    <property type="match status" value="1"/>
</dbReference>
<keyword evidence="6" id="KW-1015">Disulfide bond</keyword>
<dbReference type="InterPro" id="IPR012946">
    <property type="entry name" value="X8"/>
</dbReference>
<evidence type="ECO:0000256" key="7">
    <source>
        <dbReference type="ARBA" id="ARBA00023180"/>
    </source>
</evidence>
<dbReference type="GO" id="GO:0005886">
    <property type="term" value="C:plasma membrane"/>
    <property type="evidence" value="ECO:0007669"/>
    <property type="project" value="UniProtKB-SubCell"/>
</dbReference>
<feature type="domain" description="X8" evidence="10">
    <location>
        <begin position="76"/>
        <end position="164"/>
    </location>
</feature>
<evidence type="ECO:0000256" key="6">
    <source>
        <dbReference type="ARBA" id="ARBA00023157"/>
    </source>
</evidence>
<evidence type="ECO:0000256" key="5">
    <source>
        <dbReference type="ARBA" id="ARBA00023136"/>
    </source>
</evidence>
<dbReference type="GO" id="GO:0098552">
    <property type="term" value="C:side of membrane"/>
    <property type="evidence" value="ECO:0007669"/>
    <property type="project" value="UniProtKB-KW"/>
</dbReference>
<keyword evidence="5" id="KW-0472">Membrane</keyword>
<dbReference type="InterPro" id="IPR044788">
    <property type="entry name" value="X8_dom_prot"/>
</dbReference>
<evidence type="ECO:0000256" key="3">
    <source>
        <dbReference type="ARBA" id="ARBA00022622"/>
    </source>
</evidence>
<name>A0AAN8UYX5_9MAGN</name>
<feature type="compositionally biased region" description="Polar residues" evidence="9">
    <location>
        <begin position="16"/>
        <end position="35"/>
    </location>
</feature>
<accession>A0AAN8UYX5</accession>
<evidence type="ECO:0000256" key="2">
    <source>
        <dbReference type="ARBA" id="ARBA00022475"/>
    </source>
</evidence>
<evidence type="ECO:0000256" key="4">
    <source>
        <dbReference type="ARBA" id="ARBA00022729"/>
    </source>
</evidence>
<dbReference type="Gene3D" id="1.20.58.1040">
    <property type="match status" value="1"/>
</dbReference>
<keyword evidence="2" id="KW-1003">Cell membrane</keyword>
<dbReference type="SMART" id="SM00768">
    <property type="entry name" value="X8"/>
    <property type="match status" value="1"/>
</dbReference>
<evidence type="ECO:0000313" key="11">
    <source>
        <dbReference type="EMBL" id="KAK6917982.1"/>
    </source>
</evidence>
<dbReference type="PANTHER" id="PTHR31044">
    <property type="entry name" value="BETA-1,3 GLUCANASE"/>
    <property type="match status" value="1"/>
</dbReference>
<keyword evidence="12" id="KW-1185">Reference proteome</keyword>
<comment type="caution">
    <text evidence="11">The sequence shown here is derived from an EMBL/GenBank/DDBJ whole genome shotgun (WGS) entry which is preliminary data.</text>
</comment>
<feature type="non-terminal residue" evidence="11">
    <location>
        <position position="1"/>
    </location>
</feature>
<dbReference type="EMBL" id="JBAMMX010000022">
    <property type="protein sequence ID" value="KAK6917982.1"/>
    <property type="molecule type" value="Genomic_DNA"/>
</dbReference>
<gene>
    <name evidence="11" type="ORF">RJ641_016404</name>
</gene>
<dbReference type="AlphaFoldDB" id="A0AAN8UYX5"/>
<keyword evidence="4" id="KW-0732">Signal</keyword>
<comment type="subcellular location">
    <subcellularLocation>
        <location evidence="1">Cell membrane</location>
        <topology evidence="1">Lipid-anchor</topology>
        <topology evidence="1">GPI-anchor</topology>
    </subcellularLocation>
</comment>
<dbReference type="GO" id="GO:0009506">
    <property type="term" value="C:plasmodesma"/>
    <property type="evidence" value="ECO:0007669"/>
    <property type="project" value="UniProtKB-ARBA"/>
</dbReference>
<dbReference type="FunFam" id="1.20.58.1040:FF:000001">
    <property type="entry name" value="Glucan endo-1,3-beta-glucosidase 4"/>
    <property type="match status" value="1"/>
</dbReference>
<evidence type="ECO:0000256" key="9">
    <source>
        <dbReference type="SAM" id="MobiDB-lite"/>
    </source>
</evidence>
<evidence type="ECO:0000259" key="10">
    <source>
        <dbReference type="SMART" id="SM00768"/>
    </source>
</evidence>
<organism evidence="11 12">
    <name type="scientific">Dillenia turbinata</name>
    <dbReference type="NCBI Taxonomy" id="194707"/>
    <lineage>
        <taxon>Eukaryota</taxon>
        <taxon>Viridiplantae</taxon>
        <taxon>Streptophyta</taxon>
        <taxon>Embryophyta</taxon>
        <taxon>Tracheophyta</taxon>
        <taxon>Spermatophyta</taxon>
        <taxon>Magnoliopsida</taxon>
        <taxon>eudicotyledons</taxon>
        <taxon>Gunneridae</taxon>
        <taxon>Pentapetalae</taxon>
        <taxon>Dilleniales</taxon>
        <taxon>Dilleniaceae</taxon>
        <taxon>Dillenia</taxon>
    </lineage>
</organism>
<feature type="region of interest" description="Disordered" evidence="9">
    <location>
        <begin position="1"/>
        <end position="68"/>
    </location>
</feature>
<sequence length="224" mass="23047">SGLIQSRVDHKEKQRQPFSPISTRQMDITTPLTTIPTVAPSNPTTSTSSTPGGQGSASPAVMNPTSTASPSPLTRSWCVASQAASQIALQVALDYACGYGGADCLAIQPSGSCYVPNTVRDHASYAFNDYFQKNPVPASCNFGGTAVITSSDPSPGSGSSACQYASTSTSSSVLNTTSGISVFGTSPPISSSTSSFMHVSYALSFIISAITLPLLLPHEAYVSC</sequence>
<feature type="compositionally biased region" description="Low complexity" evidence="9">
    <location>
        <begin position="36"/>
        <end position="60"/>
    </location>
</feature>
<evidence type="ECO:0000256" key="8">
    <source>
        <dbReference type="ARBA" id="ARBA00023288"/>
    </source>
</evidence>
<keyword evidence="8" id="KW-0449">Lipoprotein</keyword>
<reference evidence="11 12" key="1">
    <citation type="submission" date="2023-12" db="EMBL/GenBank/DDBJ databases">
        <title>A high-quality genome assembly for Dillenia turbinata (Dilleniales).</title>
        <authorList>
            <person name="Chanderbali A."/>
        </authorList>
    </citation>
    <scope>NUCLEOTIDE SEQUENCE [LARGE SCALE GENOMIC DNA]</scope>
    <source>
        <strain evidence="11">LSX21</strain>
        <tissue evidence="11">Leaf</tissue>
    </source>
</reference>
<dbReference type="PANTHER" id="PTHR31044:SF52">
    <property type="entry name" value="OS01G0631500 PROTEIN"/>
    <property type="match status" value="1"/>
</dbReference>
<evidence type="ECO:0000313" key="12">
    <source>
        <dbReference type="Proteomes" id="UP001370490"/>
    </source>
</evidence>